<sequence length="66" mass="7416">MPRKLRELIQDLQDAGFYTIPGGKGSHRKFTHPNYPGAVTLSGKNGDDAKPYQERHVKQAIEQVKP</sequence>
<keyword evidence="3" id="KW-0540">Nuclease</keyword>
<evidence type="ECO:0000256" key="1">
    <source>
        <dbReference type="ARBA" id="ARBA00006620"/>
    </source>
</evidence>
<keyword evidence="6" id="KW-0694">RNA-binding</keyword>
<protein>
    <submittedName>
        <fullName evidence="8">Type II toxin-antitoxin system HicA family toxin</fullName>
    </submittedName>
</protein>
<evidence type="ECO:0000256" key="4">
    <source>
        <dbReference type="ARBA" id="ARBA00022759"/>
    </source>
</evidence>
<dbReference type="GO" id="GO:0004519">
    <property type="term" value="F:endonuclease activity"/>
    <property type="evidence" value="ECO:0007669"/>
    <property type="project" value="UniProtKB-KW"/>
</dbReference>
<name>A0A426U0T0_9CHLR</name>
<evidence type="ECO:0000256" key="3">
    <source>
        <dbReference type="ARBA" id="ARBA00022722"/>
    </source>
</evidence>
<dbReference type="AlphaFoldDB" id="A0A426U0T0"/>
<dbReference type="SUPFAM" id="SSF54786">
    <property type="entry name" value="YcfA/nrd intein domain"/>
    <property type="match status" value="1"/>
</dbReference>
<keyword evidence="5" id="KW-0378">Hydrolase</keyword>
<accession>A0A426U0T0</accession>
<comment type="caution">
    <text evidence="8">The sequence shown here is derived from an EMBL/GenBank/DDBJ whole genome shotgun (WGS) entry which is preliminary data.</text>
</comment>
<organism evidence="8 9">
    <name type="scientific">Candidatus Viridilinea halotolerans</name>
    <dbReference type="NCBI Taxonomy" id="2491704"/>
    <lineage>
        <taxon>Bacteria</taxon>
        <taxon>Bacillati</taxon>
        <taxon>Chloroflexota</taxon>
        <taxon>Chloroflexia</taxon>
        <taxon>Chloroflexales</taxon>
        <taxon>Chloroflexineae</taxon>
        <taxon>Oscillochloridaceae</taxon>
        <taxon>Candidatus Viridilinea</taxon>
    </lineage>
</organism>
<evidence type="ECO:0000256" key="2">
    <source>
        <dbReference type="ARBA" id="ARBA00022649"/>
    </source>
</evidence>
<evidence type="ECO:0000256" key="5">
    <source>
        <dbReference type="ARBA" id="ARBA00022801"/>
    </source>
</evidence>
<dbReference type="GO" id="GO:0016787">
    <property type="term" value="F:hydrolase activity"/>
    <property type="evidence" value="ECO:0007669"/>
    <property type="project" value="UniProtKB-KW"/>
</dbReference>
<dbReference type="EMBL" id="RSAS01000382">
    <property type="protein sequence ID" value="RRR72654.1"/>
    <property type="molecule type" value="Genomic_DNA"/>
</dbReference>
<keyword evidence="7" id="KW-0346">Stress response</keyword>
<reference evidence="8 9" key="1">
    <citation type="submission" date="2018-12" db="EMBL/GenBank/DDBJ databases">
        <title>Genome Sequence of Candidatus Viridilinea halotolerans isolated from saline sulfide-rich spring.</title>
        <authorList>
            <person name="Grouzdev D.S."/>
            <person name="Burganskaya E.I."/>
            <person name="Krutkina M.S."/>
            <person name="Sukhacheva M.V."/>
            <person name="Gorlenko V.M."/>
        </authorList>
    </citation>
    <scope>NUCLEOTIDE SEQUENCE [LARGE SCALE GENOMIC DNA]</scope>
    <source>
        <strain evidence="8">Chok-6</strain>
    </source>
</reference>
<keyword evidence="4" id="KW-0255">Endonuclease</keyword>
<dbReference type="Pfam" id="PF07927">
    <property type="entry name" value="HicA_toxin"/>
    <property type="match status" value="1"/>
</dbReference>
<evidence type="ECO:0000313" key="8">
    <source>
        <dbReference type="EMBL" id="RRR72654.1"/>
    </source>
</evidence>
<dbReference type="GO" id="GO:0003729">
    <property type="term" value="F:mRNA binding"/>
    <property type="evidence" value="ECO:0007669"/>
    <property type="project" value="InterPro"/>
</dbReference>
<dbReference type="Proteomes" id="UP000280307">
    <property type="component" value="Unassembled WGS sequence"/>
</dbReference>
<comment type="similarity">
    <text evidence="1">Belongs to the HicA mRNA interferase family.</text>
</comment>
<gene>
    <name evidence="8" type="ORF">EI684_09925</name>
</gene>
<proteinExistence type="inferred from homology"/>
<dbReference type="InterPro" id="IPR012933">
    <property type="entry name" value="HicA_mRNA_interferase"/>
</dbReference>
<evidence type="ECO:0000256" key="7">
    <source>
        <dbReference type="ARBA" id="ARBA00023016"/>
    </source>
</evidence>
<dbReference type="InterPro" id="IPR038570">
    <property type="entry name" value="HicA_sf"/>
</dbReference>
<dbReference type="Gene3D" id="3.30.920.30">
    <property type="entry name" value="Hypothetical protein"/>
    <property type="match status" value="1"/>
</dbReference>
<evidence type="ECO:0000313" key="9">
    <source>
        <dbReference type="Proteomes" id="UP000280307"/>
    </source>
</evidence>
<evidence type="ECO:0000256" key="6">
    <source>
        <dbReference type="ARBA" id="ARBA00022884"/>
    </source>
</evidence>
<keyword evidence="2" id="KW-1277">Toxin-antitoxin system</keyword>